<dbReference type="Gene3D" id="3.40.50.720">
    <property type="entry name" value="NAD(P)-binding Rossmann-like Domain"/>
    <property type="match status" value="2"/>
</dbReference>
<proteinExistence type="inferred from homology"/>
<name>A0A5S4FEI4_9ACTN</name>
<dbReference type="PANTHER" id="PTHR42879:SF2">
    <property type="entry name" value="3-OXOACYL-[ACYL-CARRIER-PROTEIN] REDUCTASE FABG"/>
    <property type="match status" value="1"/>
</dbReference>
<evidence type="ECO:0000313" key="2">
    <source>
        <dbReference type="EMBL" id="TMR16717.1"/>
    </source>
</evidence>
<dbReference type="EMBL" id="VCKY01000085">
    <property type="protein sequence ID" value="TMR16717.1"/>
    <property type="molecule type" value="Genomic_DNA"/>
</dbReference>
<organism evidence="2 3">
    <name type="scientific">Nonomuraea turkmeniaca</name>
    <dbReference type="NCBI Taxonomy" id="103838"/>
    <lineage>
        <taxon>Bacteria</taxon>
        <taxon>Bacillati</taxon>
        <taxon>Actinomycetota</taxon>
        <taxon>Actinomycetes</taxon>
        <taxon>Streptosporangiales</taxon>
        <taxon>Streptosporangiaceae</taxon>
        <taxon>Nonomuraea</taxon>
    </lineage>
</organism>
<comment type="caution">
    <text evidence="2">The sequence shown here is derived from an EMBL/GenBank/DDBJ whole genome shotgun (WGS) entry which is preliminary data.</text>
</comment>
<dbReference type="AlphaFoldDB" id="A0A5S4FEI4"/>
<dbReference type="Proteomes" id="UP000309128">
    <property type="component" value="Unassembled WGS sequence"/>
</dbReference>
<protein>
    <submittedName>
        <fullName evidence="2">SDR family NAD(P)-dependent oxidoreductase</fullName>
    </submittedName>
</protein>
<comment type="similarity">
    <text evidence="1">Belongs to the short-chain dehydrogenases/reductases (SDR) family.</text>
</comment>
<dbReference type="InterPro" id="IPR002347">
    <property type="entry name" value="SDR_fam"/>
</dbReference>
<evidence type="ECO:0000313" key="3">
    <source>
        <dbReference type="Proteomes" id="UP000309128"/>
    </source>
</evidence>
<dbReference type="PRINTS" id="PR00081">
    <property type="entry name" value="GDHRDH"/>
</dbReference>
<dbReference type="Pfam" id="PF00106">
    <property type="entry name" value="adh_short"/>
    <property type="match status" value="1"/>
</dbReference>
<reference evidence="2 3" key="1">
    <citation type="submission" date="2019-05" db="EMBL/GenBank/DDBJ databases">
        <title>Draft genome sequence of Nonomuraea turkmeniaca DSM 43926.</title>
        <authorList>
            <person name="Saricaoglu S."/>
            <person name="Isik K."/>
        </authorList>
    </citation>
    <scope>NUCLEOTIDE SEQUENCE [LARGE SCALE GENOMIC DNA]</scope>
    <source>
        <strain evidence="2 3">DSM 43926</strain>
    </source>
</reference>
<sequence length="170" mass="17137">MMRGALSGRTAIVIGADSGIGSAVSWALSRVGASVVLGAGDGAALAADIGAAGGQAVAVPTDLTNPVSVRRLVDQTLGAYGRLDAAINVCAVALAMKYEIPAMRRAGGGRILNLAPIDDLQAVIELTRAAALFCAGSGVRIDAVAIGPQDGEDVARTVVWHVARRLPIGR</sequence>
<dbReference type="PANTHER" id="PTHR42879">
    <property type="entry name" value="3-OXOACYL-(ACYL-CARRIER-PROTEIN) REDUCTASE"/>
    <property type="match status" value="1"/>
</dbReference>
<dbReference type="SUPFAM" id="SSF51735">
    <property type="entry name" value="NAD(P)-binding Rossmann-fold domains"/>
    <property type="match status" value="1"/>
</dbReference>
<dbReference type="InterPro" id="IPR036291">
    <property type="entry name" value="NAD(P)-bd_dom_sf"/>
</dbReference>
<gene>
    <name evidence="2" type="ORF">ETD86_24420</name>
</gene>
<evidence type="ECO:0000256" key="1">
    <source>
        <dbReference type="ARBA" id="ARBA00006484"/>
    </source>
</evidence>
<dbReference type="RefSeq" id="WP_138668487.1">
    <property type="nucleotide sequence ID" value="NZ_VCKY01000085.1"/>
</dbReference>
<dbReference type="CDD" id="cd05233">
    <property type="entry name" value="SDR_c"/>
    <property type="match status" value="1"/>
</dbReference>
<keyword evidence="3" id="KW-1185">Reference proteome</keyword>
<dbReference type="InterPro" id="IPR050259">
    <property type="entry name" value="SDR"/>
</dbReference>
<accession>A0A5S4FEI4</accession>
<dbReference type="OrthoDB" id="3542835at2"/>